<sequence length="133" mass="15350">MKNPIHPPHNHSITQLPTPNPASFTHSQFNQIHQPLNHPTTQSPTSSIQHHSPIHPFTIHPIHQLLNRPTTQSLNRQHPASSIIHPFTHSQFTQFTQPLNHSIANIIHLIVSQKPTFKRVFKKRTKFLFVCCR</sequence>
<evidence type="ECO:0000313" key="3">
    <source>
        <dbReference type="Proteomes" id="UP000294419"/>
    </source>
</evidence>
<feature type="compositionally biased region" description="Polar residues" evidence="1">
    <location>
        <begin position="11"/>
        <end position="50"/>
    </location>
</feature>
<dbReference type="EMBL" id="CP037954">
    <property type="protein sequence ID" value="QBO59367.1"/>
    <property type="molecule type" value="Genomic_DNA"/>
</dbReference>
<proteinExistence type="predicted"/>
<dbReference type="Proteomes" id="UP000294419">
    <property type="component" value="Chromosome"/>
</dbReference>
<evidence type="ECO:0000313" key="2">
    <source>
        <dbReference type="EMBL" id="QBO59367.1"/>
    </source>
</evidence>
<accession>A0A4P6ZIJ5</accession>
<dbReference type="KEGG" id="csal:NBC122_02563"/>
<gene>
    <name evidence="2" type="ORF">NBC122_02563</name>
</gene>
<protein>
    <submittedName>
        <fullName evidence="2">Uncharacterized protein</fullName>
    </submittedName>
</protein>
<name>A0A4P6ZIJ5_9FLAO</name>
<reference evidence="2 3" key="1">
    <citation type="submission" date="2019-03" db="EMBL/GenBank/DDBJ databases">
        <authorList>
            <person name="Kim H."/>
            <person name="Yu S.-M."/>
        </authorList>
    </citation>
    <scope>NUCLEOTIDE SEQUENCE [LARGE SCALE GENOMIC DNA]</scope>
    <source>
        <strain evidence="2 3">NBC122</strain>
    </source>
</reference>
<feature type="region of interest" description="Disordered" evidence="1">
    <location>
        <begin position="1"/>
        <end position="54"/>
    </location>
</feature>
<evidence type="ECO:0000256" key="1">
    <source>
        <dbReference type="SAM" id="MobiDB-lite"/>
    </source>
</evidence>
<dbReference type="AlphaFoldDB" id="A0A4P6ZIJ5"/>
<keyword evidence="3" id="KW-1185">Reference proteome</keyword>
<organism evidence="2 3">
    <name type="scientific">Chryseobacterium salivictor</name>
    <dbReference type="NCBI Taxonomy" id="2547600"/>
    <lineage>
        <taxon>Bacteria</taxon>
        <taxon>Pseudomonadati</taxon>
        <taxon>Bacteroidota</taxon>
        <taxon>Flavobacteriia</taxon>
        <taxon>Flavobacteriales</taxon>
        <taxon>Weeksellaceae</taxon>
        <taxon>Chryseobacterium group</taxon>
        <taxon>Chryseobacterium</taxon>
    </lineage>
</organism>